<evidence type="ECO:0000256" key="1">
    <source>
        <dbReference type="SAM" id="SignalP"/>
    </source>
</evidence>
<protein>
    <recommendedName>
        <fullName evidence="4">Orotate phosphoribosyltransferase</fullName>
    </recommendedName>
</protein>
<dbReference type="RefSeq" id="WP_148697758.1">
    <property type="nucleotide sequence ID" value="NZ_CP017834.1"/>
</dbReference>
<dbReference type="PROSITE" id="PS51257">
    <property type="entry name" value="PROKAR_LIPOPROTEIN"/>
    <property type="match status" value="1"/>
</dbReference>
<feature type="signal peptide" evidence="1">
    <location>
        <begin position="1"/>
        <end position="27"/>
    </location>
</feature>
<name>A0A1L4D1D3_9BACT</name>
<gene>
    <name evidence="2" type="ORF">AXG55_08870</name>
</gene>
<dbReference type="InterPro" id="IPR021383">
    <property type="entry name" value="DUF3015"/>
</dbReference>
<dbReference type="KEGG" id="saqi:AXG55_08870"/>
<dbReference type="AlphaFoldDB" id="A0A1L4D1D3"/>
<dbReference type="OrthoDB" id="9784732at2"/>
<feature type="chain" id="PRO_5012069208" description="Orotate phosphoribosyltransferase" evidence="1">
    <location>
        <begin position="28"/>
        <end position="165"/>
    </location>
</feature>
<dbReference type="STRING" id="1915309.AXG55_08870"/>
<accession>A0A1L4D1D3</accession>
<sequence>MKKILSKKNVLLGTAALSMWFSQSSFAVGSAGCGLGSIIFSEEVWWKQVFAATSNGSSGTQTFGITSGTSNCAPGLFSQRQKQKDFVAANLSSLEREAAQGNGETVKGLASVMGCNGSTYHNFGAHVQANYNAIFNSNDPAVVVTNIHNELQKNEGLSQSCKVSS</sequence>
<organism evidence="2 3">
    <name type="scientific">Silvanigrella aquatica</name>
    <dbReference type="NCBI Taxonomy" id="1915309"/>
    <lineage>
        <taxon>Bacteria</taxon>
        <taxon>Pseudomonadati</taxon>
        <taxon>Bdellovibrionota</taxon>
        <taxon>Oligoflexia</taxon>
        <taxon>Silvanigrellales</taxon>
        <taxon>Silvanigrellaceae</taxon>
        <taxon>Silvanigrella</taxon>
    </lineage>
</organism>
<keyword evidence="3" id="KW-1185">Reference proteome</keyword>
<proteinExistence type="predicted"/>
<dbReference type="Proteomes" id="UP000184731">
    <property type="component" value="Chromosome"/>
</dbReference>
<dbReference type="EMBL" id="CP017834">
    <property type="protein sequence ID" value="APJ04012.1"/>
    <property type="molecule type" value="Genomic_DNA"/>
</dbReference>
<evidence type="ECO:0000313" key="2">
    <source>
        <dbReference type="EMBL" id="APJ04012.1"/>
    </source>
</evidence>
<evidence type="ECO:0000313" key="3">
    <source>
        <dbReference type="Proteomes" id="UP000184731"/>
    </source>
</evidence>
<dbReference type="Pfam" id="PF11220">
    <property type="entry name" value="DUF3015"/>
    <property type="match status" value="1"/>
</dbReference>
<reference evidence="2 3" key="1">
    <citation type="submission" date="2016-10" db="EMBL/GenBank/DDBJ databases">
        <title>Silvanigrella aquatica sp. nov., isolated from a freshwater lake located in the Black Forest, Germany, description of Silvanigrellaceae fam. nov., Silvanigrellales ord. nov., reclassification of the order Bdellovibrionales in the class Oligoflexia, reclassification of the families Bacteriovoracaceae and Halobacteriovoraceae in the new order Bacteriovoracales ord. nov., and reclassification of the family Pseudobacteriovoracaceae in the order Oligoflexiales.</title>
        <authorList>
            <person name="Hahn M.W."/>
            <person name="Schmidt J."/>
            <person name="Koll U."/>
            <person name="Rohde M."/>
            <person name="Verbag S."/>
            <person name="Pitt A."/>
            <person name="Nakai R."/>
            <person name="Naganuma T."/>
            <person name="Lang E."/>
        </authorList>
    </citation>
    <scope>NUCLEOTIDE SEQUENCE [LARGE SCALE GENOMIC DNA]</scope>
    <source>
        <strain evidence="2 3">MWH-Nonnen-W8red</strain>
    </source>
</reference>
<evidence type="ECO:0008006" key="4">
    <source>
        <dbReference type="Google" id="ProtNLM"/>
    </source>
</evidence>
<keyword evidence="1" id="KW-0732">Signal</keyword>